<sequence>MNWSKFIRQSHRWLSMTFTVSMIIVFVALALGEPAEWVYYLPLYPLVLLLFSGLYLFVLPYTARWRGNRRTVRPN</sequence>
<reference evidence="2 3" key="1">
    <citation type="submission" date="2024-01" db="EMBL/GenBank/DDBJ databases">
        <title>Genome insights into Plantactinospora veratri sp. nov.</title>
        <authorList>
            <person name="Wang L."/>
        </authorList>
    </citation>
    <scope>NUCLEOTIDE SEQUENCE [LARGE SCALE GENOMIC DNA]</scope>
    <source>
        <strain evidence="2 3">NEAU-FHS4</strain>
    </source>
</reference>
<accession>A0ABU7SHI2</accession>
<name>A0ABU7SHI2_9ACTN</name>
<evidence type="ECO:0000313" key="3">
    <source>
        <dbReference type="Proteomes" id="UP001339911"/>
    </source>
</evidence>
<feature type="transmembrane region" description="Helical" evidence="1">
    <location>
        <begin position="12"/>
        <end position="31"/>
    </location>
</feature>
<dbReference type="RefSeq" id="WP_331209669.1">
    <property type="nucleotide sequence ID" value="NZ_JAZGQL010000016.1"/>
</dbReference>
<evidence type="ECO:0000313" key="2">
    <source>
        <dbReference type="EMBL" id="MEE6309395.1"/>
    </source>
</evidence>
<feature type="transmembrane region" description="Helical" evidence="1">
    <location>
        <begin position="43"/>
        <end position="63"/>
    </location>
</feature>
<gene>
    <name evidence="2" type="ORF">V1634_21405</name>
</gene>
<keyword evidence="3" id="KW-1185">Reference proteome</keyword>
<organism evidence="2 3">
    <name type="scientific">Plantactinospora veratri</name>
    <dbReference type="NCBI Taxonomy" id="1436122"/>
    <lineage>
        <taxon>Bacteria</taxon>
        <taxon>Bacillati</taxon>
        <taxon>Actinomycetota</taxon>
        <taxon>Actinomycetes</taxon>
        <taxon>Micromonosporales</taxon>
        <taxon>Micromonosporaceae</taxon>
        <taxon>Plantactinospora</taxon>
    </lineage>
</organism>
<dbReference type="Proteomes" id="UP001339911">
    <property type="component" value="Unassembled WGS sequence"/>
</dbReference>
<keyword evidence="1" id="KW-0472">Membrane</keyword>
<dbReference type="EMBL" id="JAZGQL010000016">
    <property type="protein sequence ID" value="MEE6309395.1"/>
    <property type="molecule type" value="Genomic_DNA"/>
</dbReference>
<proteinExistence type="predicted"/>
<evidence type="ECO:0000256" key="1">
    <source>
        <dbReference type="SAM" id="Phobius"/>
    </source>
</evidence>
<protein>
    <recommendedName>
        <fullName evidence="4">Transmembrane protein</fullName>
    </recommendedName>
</protein>
<evidence type="ECO:0008006" key="4">
    <source>
        <dbReference type="Google" id="ProtNLM"/>
    </source>
</evidence>
<comment type="caution">
    <text evidence="2">The sequence shown here is derived from an EMBL/GenBank/DDBJ whole genome shotgun (WGS) entry which is preliminary data.</text>
</comment>
<keyword evidence="1" id="KW-0812">Transmembrane</keyword>
<keyword evidence="1" id="KW-1133">Transmembrane helix</keyword>